<feature type="region of interest" description="Disordered" evidence="2">
    <location>
        <begin position="138"/>
        <end position="163"/>
    </location>
</feature>
<evidence type="ECO:0000313" key="4">
    <source>
        <dbReference type="WBParaSite" id="PgR028_g118_t03"/>
    </source>
</evidence>
<feature type="coiled-coil region" evidence="1">
    <location>
        <begin position="660"/>
        <end position="687"/>
    </location>
</feature>
<feature type="region of interest" description="Disordered" evidence="2">
    <location>
        <begin position="1"/>
        <end position="38"/>
    </location>
</feature>
<dbReference type="WBParaSite" id="PgR028_g118_t03">
    <property type="protein sequence ID" value="PgR028_g118_t03"/>
    <property type="gene ID" value="PgR028_g118"/>
</dbReference>
<feature type="compositionally biased region" description="Polar residues" evidence="2">
    <location>
        <begin position="8"/>
        <end position="18"/>
    </location>
</feature>
<keyword evidence="3" id="KW-1185">Reference proteome</keyword>
<name>A0A915B8G9_PARUN</name>
<accession>A0A915B8G9</accession>
<evidence type="ECO:0000256" key="1">
    <source>
        <dbReference type="SAM" id="Coils"/>
    </source>
</evidence>
<feature type="coiled-coil region" evidence="1">
    <location>
        <begin position="393"/>
        <end position="511"/>
    </location>
</feature>
<protein>
    <submittedName>
        <fullName evidence="4">Uncharacterized protein</fullName>
    </submittedName>
</protein>
<keyword evidence="1" id="KW-0175">Coiled coil</keyword>
<organism evidence="3 4">
    <name type="scientific">Parascaris univalens</name>
    <name type="common">Nematode worm</name>
    <dbReference type="NCBI Taxonomy" id="6257"/>
    <lineage>
        <taxon>Eukaryota</taxon>
        <taxon>Metazoa</taxon>
        <taxon>Ecdysozoa</taxon>
        <taxon>Nematoda</taxon>
        <taxon>Chromadorea</taxon>
        <taxon>Rhabditida</taxon>
        <taxon>Spirurina</taxon>
        <taxon>Ascaridomorpha</taxon>
        <taxon>Ascaridoidea</taxon>
        <taxon>Ascarididae</taxon>
        <taxon>Parascaris</taxon>
    </lineage>
</organism>
<reference evidence="4" key="1">
    <citation type="submission" date="2022-11" db="UniProtKB">
        <authorList>
            <consortium name="WormBaseParasite"/>
        </authorList>
    </citation>
    <scope>IDENTIFICATION</scope>
</reference>
<sequence length="702" mass="76750">GICASDTGGISSGPSRSTAVVGPQTAFQKHGRDSAPTNGAFLSRGMTRSLHETNSVCGGSVVRNASPMNRRGSAEAAAYVTQKRNVQPNDGVDFYQLCRGRSPSRSAYSELSQLEGTMFSSSTPSSRPARPRDIRIMSASPIPRSPDTTPAKHSNPSSSRRTINSGVNAQLTAMSVDAGGPTMASTPNSKKTTFSMMLKHPVNFFMMVAPQPHYRSHHRERNDDSCRIVGDHGVVQRRQSAGAIVPTYNTPQHADNRRSYSRDNPMMVGPAGDQLYYVDDRNSRTKSCGEDIRVAVLEQRVRELEAMVVGAQSPSTSTAPASFIIPVIGTKGGRMMASTSGQLVVTPTASTPTQQLMAKEIVDKEVEIERLQSQLRRCYSRMESRQVQYDEEVNAFRRESEEAKTQLTRLKARLSELESECGLYREKASAVEAARSSAIASSLEKIAAQEKEISQLRNEAEKASHLVKELAKTKEELQFLELQNDALNTAIDAKDNTIRELEESVSALKVDETVKLRSGSATPRGDGISLFATGSSDFLGELGDFKDIPSTPRTGVSLSNLPYGVPKSRSINQLAGSRVASKDQLSANSSQMIRKQLAGILECRLLAKCLKDTASKAISGDAPSVNRLLGIRSDSMSESEQEPLIVDPNPMTLNAAERYLKKGVEDLMRLEKDLNSLREKFVEYYQKKIADELKEDEACRIQ</sequence>
<evidence type="ECO:0000256" key="2">
    <source>
        <dbReference type="SAM" id="MobiDB-lite"/>
    </source>
</evidence>
<dbReference type="Proteomes" id="UP000887569">
    <property type="component" value="Unplaced"/>
</dbReference>
<feature type="region of interest" description="Disordered" evidence="2">
    <location>
        <begin position="247"/>
        <end position="266"/>
    </location>
</feature>
<dbReference type="AlphaFoldDB" id="A0A915B8G9"/>
<feature type="compositionally biased region" description="Polar residues" evidence="2">
    <location>
        <begin position="146"/>
        <end position="163"/>
    </location>
</feature>
<proteinExistence type="predicted"/>
<evidence type="ECO:0000313" key="3">
    <source>
        <dbReference type="Proteomes" id="UP000887569"/>
    </source>
</evidence>